<dbReference type="EMBL" id="BGZK01000440">
    <property type="protein sequence ID" value="GBP43673.1"/>
    <property type="molecule type" value="Genomic_DNA"/>
</dbReference>
<evidence type="ECO:0000313" key="1">
    <source>
        <dbReference type="EMBL" id="GBP43673.1"/>
    </source>
</evidence>
<proteinExistence type="predicted"/>
<dbReference type="AlphaFoldDB" id="A0A4C1VY05"/>
<gene>
    <name evidence="1" type="ORF">EVAR_30507_1</name>
</gene>
<dbReference type="OrthoDB" id="425681at2759"/>
<sequence>MQTSISTNVSEALKLPTDALPTISPDAWSSHLVKAYDRVKRNILWRTLSMHEVSSGFIQACGPQEMINKMNDSVKKRGKKVNFGKTKLMVFERSESRAFA</sequence>
<comment type="caution">
    <text evidence="1">The sequence shown here is derived from an EMBL/GenBank/DDBJ whole genome shotgun (WGS) entry which is preliminary data.</text>
</comment>
<name>A0A4C1VY05_EUMVA</name>
<reference evidence="1 2" key="1">
    <citation type="journal article" date="2019" name="Commun. Biol.">
        <title>The bagworm genome reveals a unique fibroin gene that provides high tensile strength.</title>
        <authorList>
            <person name="Kono N."/>
            <person name="Nakamura H."/>
            <person name="Ohtoshi R."/>
            <person name="Tomita M."/>
            <person name="Numata K."/>
            <person name="Arakawa K."/>
        </authorList>
    </citation>
    <scope>NUCLEOTIDE SEQUENCE [LARGE SCALE GENOMIC DNA]</scope>
</reference>
<organism evidence="1 2">
    <name type="scientific">Eumeta variegata</name>
    <name type="common">Bagworm moth</name>
    <name type="synonym">Eumeta japonica</name>
    <dbReference type="NCBI Taxonomy" id="151549"/>
    <lineage>
        <taxon>Eukaryota</taxon>
        <taxon>Metazoa</taxon>
        <taxon>Ecdysozoa</taxon>
        <taxon>Arthropoda</taxon>
        <taxon>Hexapoda</taxon>
        <taxon>Insecta</taxon>
        <taxon>Pterygota</taxon>
        <taxon>Neoptera</taxon>
        <taxon>Endopterygota</taxon>
        <taxon>Lepidoptera</taxon>
        <taxon>Glossata</taxon>
        <taxon>Ditrysia</taxon>
        <taxon>Tineoidea</taxon>
        <taxon>Psychidae</taxon>
        <taxon>Oiketicinae</taxon>
        <taxon>Eumeta</taxon>
    </lineage>
</organism>
<evidence type="ECO:0000313" key="2">
    <source>
        <dbReference type="Proteomes" id="UP000299102"/>
    </source>
</evidence>
<accession>A0A4C1VY05</accession>
<dbReference type="Proteomes" id="UP000299102">
    <property type="component" value="Unassembled WGS sequence"/>
</dbReference>
<keyword evidence="2" id="KW-1185">Reference proteome</keyword>
<protein>
    <submittedName>
        <fullName evidence="1">Uncharacterized protein</fullName>
    </submittedName>
</protein>